<dbReference type="InterPro" id="IPR002539">
    <property type="entry name" value="MaoC-like_dom"/>
</dbReference>
<protein>
    <submittedName>
        <fullName evidence="2">MaoC family dehydratase</fullName>
    </submittedName>
</protein>
<dbReference type="Pfam" id="PF01575">
    <property type="entry name" value="MaoC_dehydratas"/>
    <property type="match status" value="1"/>
</dbReference>
<dbReference type="InterPro" id="IPR029069">
    <property type="entry name" value="HotDog_dom_sf"/>
</dbReference>
<dbReference type="Proteomes" id="UP000766550">
    <property type="component" value="Unassembled WGS sequence"/>
</dbReference>
<name>A0A8J7YCL8_9EURY</name>
<dbReference type="Gene3D" id="3.10.129.10">
    <property type="entry name" value="Hotdog Thioesterase"/>
    <property type="match status" value="1"/>
</dbReference>
<dbReference type="SUPFAM" id="SSF54637">
    <property type="entry name" value="Thioesterase/thiol ester dehydrase-isomerase"/>
    <property type="match status" value="1"/>
</dbReference>
<reference evidence="2 3" key="1">
    <citation type="submission" date="2021-06" db="EMBL/GenBank/DDBJ databases">
        <title>New haloarchaea isolates fom saline soil.</title>
        <authorList>
            <person name="Duran-Viseras A."/>
            <person name="Sanchez-Porro C.S."/>
            <person name="Ventosa A."/>
        </authorList>
    </citation>
    <scope>NUCLEOTIDE SEQUENCE [LARGE SCALE GENOMIC DNA]</scope>
    <source>
        <strain evidence="2 3">JCM 183640</strain>
    </source>
</reference>
<evidence type="ECO:0000259" key="1">
    <source>
        <dbReference type="Pfam" id="PF01575"/>
    </source>
</evidence>
<sequence>MPEIYFEDIKEGTVRDVGSYTVPKEEMVAFSERYDPQPIHIDEEAASNHVFGEIIASGWYTACICMRLLTDAFLRETVSIGSPGLDTLSWSTPVYAGDTLTVENEILDTRASRSRDDRGYVRNQTRAYNQDDEEVISWTATTIVLCRGAD</sequence>
<dbReference type="CDD" id="cd03454">
    <property type="entry name" value="YdeM"/>
    <property type="match status" value="1"/>
</dbReference>
<dbReference type="OrthoDB" id="225748at2157"/>
<comment type="caution">
    <text evidence="2">The sequence shown here is derived from an EMBL/GenBank/DDBJ whole genome shotgun (WGS) entry which is preliminary data.</text>
</comment>
<dbReference type="EMBL" id="JAHQXF010000003">
    <property type="protein sequence ID" value="MBV0925998.1"/>
    <property type="molecule type" value="Genomic_DNA"/>
</dbReference>
<dbReference type="InterPro" id="IPR052342">
    <property type="entry name" value="MCH/BMMD"/>
</dbReference>
<evidence type="ECO:0000313" key="2">
    <source>
        <dbReference type="EMBL" id="MBV0925998.1"/>
    </source>
</evidence>
<proteinExistence type="predicted"/>
<gene>
    <name evidence="2" type="ORF">KTS45_17480</name>
</gene>
<keyword evidence="3" id="KW-1185">Reference proteome</keyword>
<dbReference type="RefSeq" id="WP_162318794.1">
    <property type="nucleotide sequence ID" value="NZ_JAHQXF010000003.1"/>
</dbReference>
<dbReference type="PANTHER" id="PTHR43664">
    <property type="entry name" value="MONOAMINE OXIDASE-RELATED"/>
    <property type="match status" value="1"/>
</dbReference>
<feature type="domain" description="MaoC-like" evidence="1">
    <location>
        <begin position="14"/>
        <end position="115"/>
    </location>
</feature>
<accession>A0A8J7YCL8</accession>
<dbReference type="AlphaFoldDB" id="A0A8J7YCL8"/>
<organism evidence="2 3">
    <name type="scientific">Haloarcula limicola</name>
    <dbReference type="NCBI Taxonomy" id="1429915"/>
    <lineage>
        <taxon>Archaea</taxon>
        <taxon>Methanobacteriati</taxon>
        <taxon>Methanobacteriota</taxon>
        <taxon>Stenosarchaea group</taxon>
        <taxon>Halobacteria</taxon>
        <taxon>Halobacteriales</taxon>
        <taxon>Haloarculaceae</taxon>
        <taxon>Haloarcula</taxon>
    </lineage>
</organism>
<evidence type="ECO:0000313" key="3">
    <source>
        <dbReference type="Proteomes" id="UP000766550"/>
    </source>
</evidence>
<dbReference type="PANTHER" id="PTHR43664:SF1">
    <property type="entry name" value="BETA-METHYLMALYL-COA DEHYDRATASE"/>
    <property type="match status" value="1"/>
</dbReference>